<feature type="transmembrane region" description="Helical" evidence="3">
    <location>
        <begin position="706"/>
        <end position="723"/>
    </location>
</feature>
<feature type="transmembrane region" description="Helical" evidence="3">
    <location>
        <begin position="679"/>
        <end position="700"/>
    </location>
</feature>
<dbReference type="SUPFAM" id="SSF103481">
    <property type="entry name" value="Multidrug resistance efflux transporter EmrE"/>
    <property type="match status" value="2"/>
</dbReference>
<dbReference type="InterPro" id="IPR001604">
    <property type="entry name" value="Endo_G_ENPP1-like_dom"/>
</dbReference>
<dbReference type="SMART" id="SM00892">
    <property type="entry name" value="Endonuclease_NS"/>
    <property type="match status" value="1"/>
</dbReference>
<evidence type="ECO:0008006" key="8">
    <source>
        <dbReference type="Google" id="ProtNLM"/>
    </source>
</evidence>
<dbReference type="Pfam" id="PF00892">
    <property type="entry name" value="EamA"/>
    <property type="match status" value="1"/>
</dbReference>
<proteinExistence type="inferred from homology"/>
<dbReference type="Gene3D" id="3.40.570.10">
    <property type="entry name" value="Extracellular Endonuclease, subunit A"/>
    <property type="match status" value="1"/>
</dbReference>
<feature type="transmembrane region" description="Helical" evidence="3">
    <location>
        <begin position="462"/>
        <end position="488"/>
    </location>
</feature>
<dbReference type="CDD" id="cd00091">
    <property type="entry name" value="NUC"/>
    <property type="match status" value="1"/>
</dbReference>
<dbReference type="SMART" id="SM00477">
    <property type="entry name" value="NUC"/>
    <property type="match status" value="1"/>
</dbReference>
<dbReference type="PANTHER" id="PTHR13966:SF5">
    <property type="entry name" value="ENDONUCLEASE G, MITOCHONDRIAL"/>
    <property type="match status" value="1"/>
</dbReference>
<dbReference type="PANTHER" id="PTHR13966">
    <property type="entry name" value="ENDONUCLEASE RELATED"/>
    <property type="match status" value="1"/>
</dbReference>
<feature type="region of interest" description="Disordered" evidence="2">
    <location>
        <begin position="257"/>
        <end position="327"/>
    </location>
</feature>
<evidence type="ECO:0000259" key="4">
    <source>
        <dbReference type="SMART" id="SM00477"/>
    </source>
</evidence>
<keyword evidence="3" id="KW-1133">Transmembrane helix</keyword>
<comment type="similarity">
    <text evidence="1">Belongs to the EamA transporter family.</text>
</comment>
<feature type="domain" description="DNA/RNA non-specific endonuclease/pyrophosphatase/phosphodiesterase" evidence="5">
    <location>
        <begin position="29"/>
        <end position="248"/>
    </location>
</feature>
<feature type="transmembrane region" description="Helical" evidence="3">
    <location>
        <begin position="524"/>
        <end position="544"/>
    </location>
</feature>
<evidence type="ECO:0000256" key="3">
    <source>
        <dbReference type="SAM" id="Phobius"/>
    </source>
</evidence>
<evidence type="ECO:0000259" key="5">
    <source>
        <dbReference type="SMART" id="SM00892"/>
    </source>
</evidence>
<dbReference type="InterPro" id="IPR000620">
    <property type="entry name" value="EamA_dom"/>
</dbReference>
<dbReference type="InterPro" id="IPR020821">
    <property type="entry name" value="ENPP1-3/EXOG-like_nuc-like"/>
</dbReference>
<evidence type="ECO:0000256" key="2">
    <source>
        <dbReference type="SAM" id="MobiDB-lite"/>
    </source>
</evidence>
<dbReference type="EMBL" id="AP027734">
    <property type="protein sequence ID" value="BDZ54671.1"/>
    <property type="molecule type" value="Genomic_DNA"/>
</dbReference>
<feature type="transmembrane region" description="Helical" evidence="3">
    <location>
        <begin position="619"/>
        <end position="637"/>
    </location>
</feature>
<dbReference type="InterPro" id="IPR044929">
    <property type="entry name" value="DNA/RNA_non-sp_Endonuclease_sf"/>
</dbReference>
<evidence type="ECO:0000313" key="7">
    <source>
        <dbReference type="Proteomes" id="UP001321477"/>
    </source>
</evidence>
<dbReference type="InterPro" id="IPR044925">
    <property type="entry name" value="His-Me_finger_sf"/>
</dbReference>
<dbReference type="InterPro" id="IPR040255">
    <property type="entry name" value="Non-specific_endonuclease"/>
</dbReference>
<keyword evidence="7" id="KW-1185">Reference proteome</keyword>
<feature type="transmembrane region" description="Helical" evidence="3">
    <location>
        <begin position="649"/>
        <end position="667"/>
    </location>
</feature>
<feature type="transmembrane region" description="Helical" evidence="3">
    <location>
        <begin position="551"/>
        <end position="569"/>
    </location>
</feature>
<dbReference type="RefSeq" id="WP_286328876.1">
    <property type="nucleotide sequence ID" value="NZ_AP027734.1"/>
</dbReference>
<reference evidence="7" key="1">
    <citation type="journal article" date="2019" name="Int. J. Syst. Evol. Microbiol.">
        <title>The Global Catalogue of Microorganisms (GCM) 10K type strain sequencing project: providing services to taxonomists for standard genome sequencing and annotation.</title>
        <authorList>
            <consortium name="The Broad Institute Genomics Platform"/>
            <consortium name="The Broad Institute Genome Sequencing Center for Infectious Disease"/>
            <person name="Wu L."/>
            <person name="Ma J."/>
        </authorList>
    </citation>
    <scope>NUCLEOTIDE SEQUENCE [LARGE SCALE GENOMIC DNA]</scope>
    <source>
        <strain evidence="7">NBRC 109019</strain>
    </source>
</reference>
<dbReference type="SUPFAM" id="SSF54060">
    <property type="entry name" value="His-Me finger endonucleases"/>
    <property type="match status" value="1"/>
</dbReference>
<gene>
    <name evidence="6" type="ORF">GCM10025870_17440</name>
</gene>
<protein>
    <recommendedName>
        <fullName evidence="8">DNA/RNA non-specific endonuclease</fullName>
    </recommendedName>
</protein>
<feature type="compositionally biased region" description="Basic residues" evidence="2">
    <location>
        <begin position="285"/>
        <end position="307"/>
    </location>
</feature>
<evidence type="ECO:0000313" key="6">
    <source>
        <dbReference type="EMBL" id="BDZ54671.1"/>
    </source>
</evidence>
<name>A0ABM8H1K8_9MICO</name>
<dbReference type="Pfam" id="PF01223">
    <property type="entry name" value="Endonuclease_NS"/>
    <property type="match status" value="1"/>
</dbReference>
<feature type="domain" description="ENPP1-3/EXOG-like endonuclease/phosphodiesterase" evidence="4">
    <location>
        <begin position="30"/>
        <end position="248"/>
    </location>
</feature>
<keyword evidence="3" id="KW-0812">Transmembrane</keyword>
<keyword evidence="3" id="KW-0472">Membrane</keyword>
<dbReference type="InterPro" id="IPR037185">
    <property type="entry name" value="EmrE-like"/>
</dbReference>
<accession>A0ABM8H1K8</accession>
<feature type="region of interest" description="Disordered" evidence="2">
    <location>
        <begin position="400"/>
        <end position="422"/>
    </location>
</feature>
<feature type="transmembrane region" description="Helical" evidence="3">
    <location>
        <begin position="500"/>
        <end position="518"/>
    </location>
</feature>
<dbReference type="Proteomes" id="UP001321477">
    <property type="component" value="Chromosome"/>
</dbReference>
<sequence length="741" mass="79289">MAFDPQFLGVEAPMPAPSEAGAATSVELDYLHFAVVLDTGRRFARITGVNIDGDLLVDVPRGDAWRFDDRIPEAWQAGPEVYARNDLDRGHLVRRRDPVWGPPEVARRANDDTFRYPNAAPQQAEFNQSLELWNGLEDHVLEYAEVHRHRLSVFTAPVLDPDDPPYRGIRIPLRFVKVVAWRSGDDLATAGFLLDQSPLVDVEARERARIAAGATAVPDLGPFRTFQVPVAEIAAATGLEMPLLVAADRMPRTLAVEGPRPILHPGDLMLGGGERSRPRPGSGRRGGRGNRRDARRPRRGVAGHRPRLGATQAVASEHDLGDPVGEVPRRRRVDAPQLVEAERVDRDRFEAAGGVEQQVPGLDVVGDHHAPQLDPPRVLHLVVRQASEWLGHRAPLITANPSRRPVGDRSGGESHSAYRRLVIDETDPGRADAALGRRRFAGAATQLGTEVSINFGSSLAGLVIPVVGSFVVVAVRQLVMAAAVLPFYRPKRAEMTWRRLRPAIALGVVLAVMNVAFYESVDRLGLGVAATIEFLGPLSIALFTSRRVLDAACAVAAGGGVFLLIGPGLGSGHGGVDAAGAASTGVDPIGLLLALTAAAAWAAYILLTRRVATRLPGLEGLTVASLVSLALLLPAAIWTFDASVVDWRVLGLILGVGVLSSALPYSLDTYILRRITPRLYAIITSFGPVIAAVFGVLVLGESFTPLEAVAIVVVCGAAALALATQRDRPVSDLEATARTIP</sequence>
<feature type="transmembrane region" description="Helical" evidence="3">
    <location>
        <begin position="589"/>
        <end position="607"/>
    </location>
</feature>
<evidence type="ECO:0000256" key="1">
    <source>
        <dbReference type="ARBA" id="ARBA00007362"/>
    </source>
</evidence>
<organism evidence="6 7">
    <name type="scientific">Agromyces marinus</name>
    <dbReference type="NCBI Taxonomy" id="1389020"/>
    <lineage>
        <taxon>Bacteria</taxon>
        <taxon>Bacillati</taxon>
        <taxon>Actinomycetota</taxon>
        <taxon>Actinomycetes</taxon>
        <taxon>Micrococcales</taxon>
        <taxon>Microbacteriaceae</taxon>
        <taxon>Agromyces</taxon>
    </lineage>
</organism>